<organism evidence="1 2">
    <name type="scientific">Senna tora</name>
    <dbReference type="NCBI Taxonomy" id="362788"/>
    <lineage>
        <taxon>Eukaryota</taxon>
        <taxon>Viridiplantae</taxon>
        <taxon>Streptophyta</taxon>
        <taxon>Embryophyta</taxon>
        <taxon>Tracheophyta</taxon>
        <taxon>Spermatophyta</taxon>
        <taxon>Magnoliopsida</taxon>
        <taxon>eudicotyledons</taxon>
        <taxon>Gunneridae</taxon>
        <taxon>Pentapetalae</taxon>
        <taxon>rosids</taxon>
        <taxon>fabids</taxon>
        <taxon>Fabales</taxon>
        <taxon>Fabaceae</taxon>
        <taxon>Caesalpinioideae</taxon>
        <taxon>Cassia clade</taxon>
        <taxon>Senna</taxon>
    </lineage>
</organism>
<name>A0A834TSP2_9FABA</name>
<dbReference type="AlphaFoldDB" id="A0A834TSP2"/>
<proteinExistence type="predicted"/>
<protein>
    <submittedName>
        <fullName evidence="1">Uncharacterized protein</fullName>
    </submittedName>
</protein>
<dbReference type="Proteomes" id="UP000634136">
    <property type="component" value="Unassembled WGS sequence"/>
</dbReference>
<reference evidence="1" key="1">
    <citation type="submission" date="2020-09" db="EMBL/GenBank/DDBJ databases">
        <title>Genome-Enabled Discovery of Anthraquinone Biosynthesis in Senna tora.</title>
        <authorList>
            <person name="Kang S.-H."/>
            <person name="Pandey R.P."/>
            <person name="Lee C.-M."/>
            <person name="Sim J.-S."/>
            <person name="Jeong J.-T."/>
            <person name="Choi B.-S."/>
            <person name="Jung M."/>
            <person name="Ginzburg D."/>
            <person name="Zhao K."/>
            <person name="Won S.Y."/>
            <person name="Oh T.-J."/>
            <person name="Yu Y."/>
            <person name="Kim N.-H."/>
            <person name="Lee O.R."/>
            <person name="Lee T.-H."/>
            <person name="Bashyal P."/>
            <person name="Kim T.-S."/>
            <person name="Lee W.-H."/>
            <person name="Kawkins C."/>
            <person name="Kim C.-K."/>
            <person name="Kim J.S."/>
            <person name="Ahn B.O."/>
            <person name="Rhee S.Y."/>
            <person name="Sohng J.K."/>
        </authorList>
    </citation>
    <scope>NUCLEOTIDE SEQUENCE</scope>
    <source>
        <tissue evidence="1">Leaf</tissue>
    </source>
</reference>
<evidence type="ECO:0000313" key="1">
    <source>
        <dbReference type="EMBL" id="KAF7825775.1"/>
    </source>
</evidence>
<sequence>MNGQCLIGKELQQQCVRFFNEQSEVGERRRVSRTRTRARG</sequence>
<dbReference type="EMBL" id="JAAIUW010000006">
    <property type="protein sequence ID" value="KAF7825775.1"/>
    <property type="molecule type" value="Genomic_DNA"/>
</dbReference>
<accession>A0A834TSP2</accession>
<keyword evidence="2" id="KW-1185">Reference proteome</keyword>
<evidence type="ECO:0000313" key="2">
    <source>
        <dbReference type="Proteomes" id="UP000634136"/>
    </source>
</evidence>
<comment type="caution">
    <text evidence="1">The sequence shown here is derived from an EMBL/GenBank/DDBJ whole genome shotgun (WGS) entry which is preliminary data.</text>
</comment>
<gene>
    <name evidence="1" type="ORF">G2W53_016939</name>
</gene>